<dbReference type="STRING" id="4955.A0A1G4M8C9"/>
<evidence type="ECO:0000256" key="9">
    <source>
        <dbReference type="ARBA" id="ARBA00023016"/>
    </source>
</evidence>
<evidence type="ECO:0000256" key="4">
    <source>
        <dbReference type="ARBA" id="ARBA00017350"/>
    </source>
</evidence>
<dbReference type="EMBL" id="LT598489">
    <property type="protein sequence ID" value="SCW00096.1"/>
    <property type="molecule type" value="Genomic_DNA"/>
</dbReference>
<dbReference type="InterPro" id="IPR035522">
    <property type="entry name" value="Sho1_SH3"/>
</dbReference>
<keyword evidence="6" id="KW-1003">Cell membrane</keyword>
<sequence>MPIPSGMEAKQKRNNPHRVHQLNVSNLLSDPFAVSSLSMALISWIIAIAGSIAAATSESFPRFTWWGIVYQFLIIVALILFYIFDLIDYYKNFLSGAIAVAFVYTTNSATNLVYSDGSRMAAASAGVILLSMVNLIWIFYYGGDNAAPTNRWIDSFSVKGLRHSVLESSLALNSRPLPASRHVSKYSSSPNDMYRGSVQQPNNFYPETHSQHYVSSTALNGFENAEPPVAPAFAGDLGDPHNTNTFITDTTNGNTETTMGDTLGLYSDIGDELSSFPYTAKALYAYNADESDAYEISFEQGEILRVGDIEGRWWKAKRANGQTGIIPSNYVELVENGSV</sequence>
<evidence type="ECO:0000256" key="5">
    <source>
        <dbReference type="ARBA" id="ARBA00022443"/>
    </source>
</evidence>
<feature type="transmembrane region" description="Helical" evidence="14">
    <location>
        <begin position="96"/>
        <end position="114"/>
    </location>
</feature>
<dbReference type="InterPro" id="IPR001452">
    <property type="entry name" value="SH3_domain"/>
</dbReference>
<comment type="similarity">
    <text evidence="2">Belongs to the SHO1 family.</text>
</comment>
<dbReference type="PRINTS" id="PR00452">
    <property type="entry name" value="SH3DOMAIN"/>
</dbReference>
<feature type="transmembrane region" description="Helical" evidence="14">
    <location>
        <begin position="63"/>
        <end position="84"/>
    </location>
</feature>
<evidence type="ECO:0000256" key="6">
    <source>
        <dbReference type="ARBA" id="ARBA00022475"/>
    </source>
</evidence>
<evidence type="ECO:0000259" key="15">
    <source>
        <dbReference type="PROSITE" id="PS50002"/>
    </source>
</evidence>
<evidence type="ECO:0000256" key="14">
    <source>
        <dbReference type="SAM" id="Phobius"/>
    </source>
</evidence>
<dbReference type="Gene3D" id="2.30.30.40">
    <property type="entry name" value="SH3 Domains"/>
    <property type="match status" value="1"/>
</dbReference>
<comment type="subcellular location">
    <subcellularLocation>
        <location evidence="1">Cell membrane</location>
        <topology evidence="1">Multi-pass membrane protein</topology>
    </subcellularLocation>
</comment>
<evidence type="ECO:0000256" key="11">
    <source>
        <dbReference type="ARBA" id="ARBA00029697"/>
    </source>
</evidence>
<protein>
    <recommendedName>
        <fullName evidence="4">High osmolarity signaling protein SHO1</fullName>
    </recommendedName>
    <alternativeName>
        <fullName evidence="3">High osmolarity signaling protein sho1</fullName>
    </alternativeName>
    <alternativeName>
        <fullName evidence="11 12">Osmosensor SHO1</fullName>
    </alternativeName>
</protein>
<feature type="transmembrane region" description="Helical" evidence="14">
    <location>
        <begin position="32"/>
        <end position="56"/>
    </location>
</feature>
<dbReference type="FunFam" id="2.30.30.40:FF:000213">
    <property type="entry name" value="High osmolarity signaling protein SHO1"/>
    <property type="match status" value="1"/>
</dbReference>
<keyword evidence="9" id="KW-0346">Stress response</keyword>
<proteinExistence type="inferred from homology"/>
<dbReference type="CDD" id="cd11855">
    <property type="entry name" value="SH3_Sho1p"/>
    <property type="match status" value="1"/>
</dbReference>
<dbReference type="GO" id="GO:0030833">
    <property type="term" value="P:regulation of actin filament polymerization"/>
    <property type="evidence" value="ECO:0007669"/>
    <property type="project" value="TreeGrafter"/>
</dbReference>
<evidence type="ECO:0000256" key="10">
    <source>
        <dbReference type="ARBA" id="ARBA00023136"/>
    </source>
</evidence>
<dbReference type="InterPro" id="IPR036028">
    <property type="entry name" value="SH3-like_dom_sf"/>
</dbReference>
<evidence type="ECO:0000256" key="3">
    <source>
        <dbReference type="ARBA" id="ARBA00016255"/>
    </source>
</evidence>
<dbReference type="Pfam" id="PF00018">
    <property type="entry name" value="SH3_1"/>
    <property type="match status" value="1"/>
</dbReference>
<dbReference type="GO" id="GO:0007232">
    <property type="term" value="P:osmosensory signaling pathway via Sho1 osmosensor"/>
    <property type="evidence" value="ECO:0007669"/>
    <property type="project" value="UniProtKB-ARBA"/>
</dbReference>
<evidence type="ECO:0000256" key="12">
    <source>
        <dbReference type="ARBA" id="ARBA00030785"/>
    </source>
</evidence>
<dbReference type="PANTHER" id="PTHR15735:SF20">
    <property type="entry name" value="HIGH OSMOLARITY SIGNALING PROTEIN SHO1"/>
    <property type="match status" value="1"/>
</dbReference>
<feature type="domain" description="SH3" evidence="15">
    <location>
        <begin position="275"/>
        <end position="336"/>
    </location>
</feature>
<dbReference type="AlphaFoldDB" id="A0A1G4M8C9"/>
<dbReference type="OrthoDB" id="5983572at2759"/>
<dbReference type="PROSITE" id="PS50002">
    <property type="entry name" value="SH3"/>
    <property type="match status" value="1"/>
</dbReference>
<dbReference type="PANTHER" id="PTHR15735">
    <property type="entry name" value="FCH AND DOUBLE SH3 DOMAINS PROTEIN"/>
    <property type="match status" value="1"/>
</dbReference>
<evidence type="ECO:0000256" key="13">
    <source>
        <dbReference type="PROSITE-ProRule" id="PRU00192"/>
    </source>
</evidence>
<evidence type="ECO:0000256" key="8">
    <source>
        <dbReference type="ARBA" id="ARBA00022989"/>
    </source>
</evidence>
<keyword evidence="17" id="KW-1185">Reference proteome</keyword>
<evidence type="ECO:0000313" key="16">
    <source>
        <dbReference type="EMBL" id="SCW00096.1"/>
    </source>
</evidence>
<dbReference type="SUPFAM" id="SSF50044">
    <property type="entry name" value="SH3-domain"/>
    <property type="match status" value="1"/>
</dbReference>
<organism evidence="16 17">
    <name type="scientific">Lachancea fermentati</name>
    <name type="common">Zygosaccharomyces fermentati</name>
    <dbReference type="NCBI Taxonomy" id="4955"/>
    <lineage>
        <taxon>Eukaryota</taxon>
        <taxon>Fungi</taxon>
        <taxon>Dikarya</taxon>
        <taxon>Ascomycota</taxon>
        <taxon>Saccharomycotina</taxon>
        <taxon>Saccharomycetes</taxon>
        <taxon>Saccharomycetales</taxon>
        <taxon>Saccharomycetaceae</taxon>
        <taxon>Lachancea</taxon>
    </lineage>
</organism>
<gene>
    <name evidence="16" type="ORF">LAFE_0B09362G</name>
</gene>
<dbReference type="OMA" id="KNGKWWQ"/>
<keyword evidence="5 13" id="KW-0728">SH3 domain</keyword>
<keyword evidence="10 14" id="KW-0472">Membrane</keyword>
<dbReference type="SMART" id="SM00326">
    <property type="entry name" value="SH3"/>
    <property type="match status" value="1"/>
</dbReference>
<evidence type="ECO:0000313" key="17">
    <source>
        <dbReference type="Proteomes" id="UP000190831"/>
    </source>
</evidence>
<accession>A0A1G4M8C9</accession>
<name>A0A1G4M8C9_LACFM</name>
<dbReference type="GO" id="GO:0005886">
    <property type="term" value="C:plasma membrane"/>
    <property type="evidence" value="ECO:0007669"/>
    <property type="project" value="UniProtKB-SubCell"/>
</dbReference>
<feature type="transmembrane region" description="Helical" evidence="14">
    <location>
        <begin position="121"/>
        <end position="141"/>
    </location>
</feature>
<evidence type="ECO:0000256" key="2">
    <source>
        <dbReference type="ARBA" id="ARBA00009739"/>
    </source>
</evidence>
<dbReference type="Proteomes" id="UP000190831">
    <property type="component" value="Chromosome B"/>
</dbReference>
<keyword evidence="7 14" id="KW-0812">Transmembrane</keyword>
<evidence type="ECO:0000256" key="7">
    <source>
        <dbReference type="ARBA" id="ARBA00022692"/>
    </source>
</evidence>
<reference evidence="17" key="1">
    <citation type="submission" date="2016-03" db="EMBL/GenBank/DDBJ databases">
        <authorList>
            <person name="Devillers H."/>
        </authorList>
    </citation>
    <scope>NUCLEOTIDE SEQUENCE [LARGE SCALE GENOMIC DNA]</scope>
</reference>
<evidence type="ECO:0000256" key="1">
    <source>
        <dbReference type="ARBA" id="ARBA00004651"/>
    </source>
</evidence>
<keyword evidence="8 14" id="KW-1133">Transmembrane helix</keyword>